<dbReference type="PANTHER" id="PTHR45947:SF3">
    <property type="entry name" value="SULFOQUINOVOSYL TRANSFERASE SQD2"/>
    <property type="match status" value="1"/>
</dbReference>
<evidence type="ECO:0000256" key="1">
    <source>
        <dbReference type="ARBA" id="ARBA00022676"/>
    </source>
</evidence>
<dbReference type="GO" id="GO:0016757">
    <property type="term" value="F:glycosyltransferase activity"/>
    <property type="evidence" value="ECO:0007669"/>
    <property type="project" value="UniProtKB-KW"/>
</dbReference>
<comment type="caution">
    <text evidence="4">The sequence shown here is derived from an EMBL/GenBank/DDBJ whole genome shotgun (WGS) entry which is preliminary data.</text>
</comment>
<keyword evidence="1" id="KW-0328">Glycosyltransferase</keyword>
<dbReference type="Pfam" id="PF13439">
    <property type="entry name" value="Glyco_transf_4"/>
    <property type="match status" value="1"/>
</dbReference>
<dbReference type="PANTHER" id="PTHR45947">
    <property type="entry name" value="SULFOQUINOVOSYL TRANSFERASE SQD2"/>
    <property type="match status" value="1"/>
</dbReference>
<dbReference type="CDD" id="cd03801">
    <property type="entry name" value="GT4_PimA-like"/>
    <property type="match status" value="1"/>
</dbReference>
<dbReference type="Pfam" id="PF13692">
    <property type="entry name" value="Glyco_trans_1_4"/>
    <property type="match status" value="1"/>
</dbReference>
<dbReference type="InterPro" id="IPR028098">
    <property type="entry name" value="Glyco_trans_4-like_N"/>
</dbReference>
<evidence type="ECO:0000259" key="3">
    <source>
        <dbReference type="Pfam" id="PF13439"/>
    </source>
</evidence>
<organism evidence="4 5">
    <name type="scientific">Actinomadura decatromicini</name>
    <dbReference type="NCBI Taxonomy" id="2604572"/>
    <lineage>
        <taxon>Bacteria</taxon>
        <taxon>Bacillati</taxon>
        <taxon>Actinomycetota</taxon>
        <taxon>Actinomycetes</taxon>
        <taxon>Streptosporangiales</taxon>
        <taxon>Thermomonosporaceae</taxon>
        <taxon>Actinomadura</taxon>
    </lineage>
</organism>
<sequence>MLHSMLRALVARGHEVTVWLSRYSPDHEAYDVDGVKVVPFAASLDFAAAAKASDVIVAHHENVPAAGALARGLGRPFVAVCHNTHPTIFRNVGRGSTALAVYNSLHMQAEAEGYFCEYTESLRPTSSIVVRPPVFTSDYATTPGDRITLVNLNADKGGEVFWQLAERLPDLEFLGVKGAYGTQVERRGGLPNVEVIDHLPGDQMREQVYARTRILLMPSASESWGRVAVEAMASGIPVVANGTPGLSESLAEAGIFAERGDLQAWVSAVTALQDPVQWAEASDRCLARSKALDPAADLAAWCEAVEAL</sequence>
<dbReference type="Proteomes" id="UP000323505">
    <property type="component" value="Unassembled WGS sequence"/>
</dbReference>
<evidence type="ECO:0000256" key="2">
    <source>
        <dbReference type="ARBA" id="ARBA00022679"/>
    </source>
</evidence>
<evidence type="ECO:0000313" key="4">
    <source>
        <dbReference type="EMBL" id="TYK45467.1"/>
    </source>
</evidence>
<reference evidence="4 5" key="1">
    <citation type="submission" date="2019-08" db="EMBL/GenBank/DDBJ databases">
        <title>Actinomadura sp. nov. CYP1-5 isolated from mountain soil.</title>
        <authorList>
            <person name="Songsumanus A."/>
            <person name="Kuncharoen N."/>
            <person name="Kudo T."/>
            <person name="Yuki M."/>
            <person name="Igarashi Y."/>
            <person name="Tanasupawat S."/>
        </authorList>
    </citation>
    <scope>NUCLEOTIDE SEQUENCE [LARGE SCALE GENOMIC DNA]</scope>
    <source>
        <strain evidence="4 5">CYP1-5</strain>
    </source>
</reference>
<keyword evidence="5" id="KW-1185">Reference proteome</keyword>
<proteinExistence type="predicted"/>
<dbReference type="AlphaFoldDB" id="A0A5D3F931"/>
<evidence type="ECO:0000313" key="5">
    <source>
        <dbReference type="Proteomes" id="UP000323505"/>
    </source>
</evidence>
<accession>A0A5D3F931</accession>
<keyword evidence="2 4" id="KW-0808">Transferase</keyword>
<protein>
    <submittedName>
        <fullName evidence="4">Glycosyltransferase family 4 protein</fullName>
    </submittedName>
</protein>
<dbReference type="SUPFAM" id="SSF53756">
    <property type="entry name" value="UDP-Glycosyltransferase/glycogen phosphorylase"/>
    <property type="match status" value="1"/>
</dbReference>
<dbReference type="Gene3D" id="3.40.50.2000">
    <property type="entry name" value="Glycogen Phosphorylase B"/>
    <property type="match status" value="2"/>
</dbReference>
<gene>
    <name evidence="4" type="ORF">FXF68_31260</name>
</gene>
<dbReference type="EMBL" id="VSRQ01000007">
    <property type="protein sequence ID" value="TYK45467.1"/>
    <property type="molecule type" value="Genomic_DNA"/>
</dbReference>
<feature type="domain" description="Glycosyltransferase subfamily 4-like N-terminal" evidence="3">
    <location>
        <begin position="2"/>
        <end position="89"/>
    </location>
</feature>
<dbReference type="GO" id="GO:1901137">
    <property type="term" value="P:carbohydrate derivative biosynthetic process"/>
    <property type="evidence" value="ECO:0007669"/>
    <property type="project" value="UniProtKB-ARBA"/>
</dbReference>
<dbReference type="InterPro" id="IPR050194">
    <property type="entry name" value="Glycosyltransferase_grp1"/>
</dbReference>
<name>A0A5D3F931_9ACTN</name>